<evidence type="ECO:0000313" key="15">
    <source>
        <dbReference type="Proteomes" id="UP000030341"/>
    </source>
</evidence>
<evidence type="ECO:0000256" key="5">
    <source>
        <dbReference type="ARBA" id="ARBA00022618"/>
    </source>
</evidence>
<keyword evidence="5 11" id="KW-0132">Cell division</keyword>
<keyword evidence="7 11" id="KW-0229">DNA integration</keyword>
<dbReference type="PANTHER" id="PTHR30349:SF81">
    <property type="entry name" value="TYROSINE RECOMBINASE XERC"/>
    <property type="match status" value="1"/>
</dbReference>
<dbReference type="GO" id="GO:0051301">
    <property type="term" value="P:cell division"/>
    <property type="evidence" value="ECO:0007669"/>
    <property type="project" value="UniProtKB-UniRule"/>
</dbReference>
<keyword evidence="8 11" id="KW-0238">DNA-binding</keyword>
<evidence type="ECO:0000256" key="8">
    <source>
        <dbReference type="ARBA" id="ARBA00023125"/>
    </source>
</evidence>
<dbReference type="PROSITE" id="PS51898">
    <property type="entry name" value="TYR_RECOMBINASE"/>
    <property type="match status" value="1"/>
</dbReference>
<keyword evidence="4 11" id="KW-0963">Cytoplasm</keyword>
<evidence type="ECO:0000256" key="11">
    <source>
        <dbReference type="HAMAP-Rule" id="MF_01808"/>
    </source>
</evidence>
<dbReference type="GO" id="GO:0003677">
    <property type="term" value="F:DNA binding"/>
    <property type="evidence" value="ECO:0007669"/>
    <property type="project" value="UniProtKB-UniRule"/>
</dbReference>
<dbReference type="InterPro" id="IPR004107">
    <property type="entry name" value="Integrase_SAM-like_N"/>
</dbReference>
<feature type="active site" evidence="11">
    <location>
        <position position="251"/>
    </location>
</feature>
<dbReference type="GO" id="GO:0007059">
    <property type="term" value="P:chromosome segregation"/>
    <property type="evidence" value="ECO:0007669"/>
    <property type="project" value="UniProtKB-UniRule"/>
</dbReference>
<dbReference type="RefSeq" id="WP_038638800.1">
    <property type="nucleotide sequence ID" value="NZ_CP009888.1"/>
</dbReference>
<organism evidence="14 15">
    <name type="scientific">Pseudoalteromonas piratica</name>
    <dbReference type="NCBI Taxonomy" id="1348114"/>
    <lineage>
        <taxon>Bacteria</taxon>
        <taxon>Pseudomonadati</taxon>
        <taxon>Pseudomonadota</taxon>
        <taxon>Gammaproteobacteria</taxon>
        <taxon>Alteromonadales</taxon>
        <taxon>Pseudoalteromonadaceae</taxon>
        <taxon>Pseudoalteromonas</taxon>
    </lineage>
</organism>
<feature type="active site" evidence="11">
    <location>
        <position position="274"/>
    </location>
</feature>
<dbReference type="GO" id="GO:0006313">
    <property type="term" value="P:DNA transposition"/>
    <property type="evidence" value="ECO:0007669"/>
    <property type="project" value="UniProtKB-UniRule"/>
</dbReference>
<comment type="function">
    <text evidence="11">Site-specific tyrosine recombinase, which acts by catalyzing the cutting and rejoining of the recombining DNA molecules. The XerC-XerD complex is essential to convert dimers of the bacterial chromosome into monomers to permit their segregation at cell division. It also contributes to the segregational stability of plasmids.</text>
</comment>
<dbReference type="HAMAP" id="MF_01808">
    <property type="entry name" value="Recomb_XerC_XerD"/>
    <property type="match status" value="1"/>
</dbReference>
<dbReference type="InterPro" id="IPR050090">
    <property type="entry name" value="Tyrosine_recombinase_XerCD"/>
</dbReference>
<dbReference type="InterPro" id="IPR023009">
    <property type="entry name" value="Tyrosine_recombinase_XerC/XerD"/>
</dbReference>
<comment type="subcellular location">
    <subcellularLocation>
        <location evidence="1 11">Cytoplasm</location>
    </subcellularLocation>
</comment>
<dbReference type="InterPro" id="IPR011010">
    <property type="entry name" value="DNA_brk_join_enz"/>
</dbReference>
<feature type="active site" description="O-(3'-phospho-DNA)-tyrosine intermediate" evidence="11">
    <location>
        <position position="283"/>
    </location>
</feature>
<dbReference type="InterPro" id="IPR044068">
    <property type="entry name" value="CB"/>
</dbReference>
<keyword evidence="6 11" id="KW-0159">Chromosome partition</keyword>
<dbReference type="SUPFAM" id="SSF56349">
    <property type="entry name" value="DNA breaking-rejoining enzymes"/>
    <property type="match status" value="1"/>
</dbReference>
<evidence type="ECO:0000313" key="14">
    <source>
        <dbReference type="EMBL" id="AIY64313.1"/>
    </source>
</evidence>
<dbReference type="EMBL" id="CP009888">
    <property type="protein sequence ID" value="AIY64313.1"/>
    <property type="molecule type" value="Genomic_DNA"/>
</dbReference>
<dbReference type="Pfam" id="PF00589">
    <property type="entry name" value="Phage_integrase"/>
    <property type="match status" value="1"/>
</dbReference>
<evidence type="ECO:0000256" key="4">
    <source>
        <dbReference type="ARBA" id="ARBA00022490"/>
    </source>
</evidence>
<accession>A0A0A7ECS0</accession>
<comment type="subunit">
    <text evidence="11">Forms a cyclic heterotetrameric complex composed of two molecules of XerC and two molecules of XerD.</text>
</comment>
<feature type="active site" evidence="11">
    <location>
        <position position="154"/>
    </location>
</feature>
<dbReference type="Proteomes" id="UP000030341">
    <property type="component" value="Chromosome 1"/>
</dbReference>
<evidence type="ECO:0000256" key="9">
    <source>
        <dbReference type="ARBA" id="ARBA00023172"/>
    </source>
</evidence>
<dbReference type="eggNOG" id="COG4973">
    <property type="taxonomic scope" value="Bacteria"/>
</dbReference>
<sequence>MTDPQPLNPNWQHTLDLFLAFARNEKHYSDATVDAYQRHLATSAHYFSQFVNNWQAIEVENVKGLLAKLKSRDLSARTINLHLSCLRSFYKFLMKKGLAKSNPVELVKGPKYNKPLPKNLDVDQVSQLLEIVPEDTLAIRDKAMMELMYSSGLRLSELASLNLNDKQAIFNGLLTVTGKGSKDRVIPVGRKAIAAVKEWLKVRAEFANPDEIALFTSKQKRRLSIRQIRARMKKWGIEQGLSANVHPHKLRHSFASHILESSGDLRAVQELLGHSNLSTTQVYTHLDFQHLAKVYDNTHPRAKKK</sequence>
<dbReference type="GO" id="GO:0005737">
    <property type="term" value="C:cytoplasm"/>
    <property type="evidence" value="ECO:0007669"/>
    <property type="project" value="UniProtKB-SubCell"/>
</dbReference>
<keyword evidence="9 11" id="KW-0233">DNA recombination</keyword>
<dbReference type="InterPro" id="IPR010998">
    <property type="entry name" value="Integrase_recombinase_N"/>
</dbReference>
<evidence type="ECO:0000256" key="1">
    <source>
        <dbReference type="ARBA" id="ARBA00004496"/>
    </source>
</evidence>
<dbReference type="InterPro" id="IPR011931">
    <property type="entry name" value="Recomb_XerC"/>
</dbReference>
<dbReference type="NCBIfam" id="TIGR02224">
    <property type="entry name" value="recomb_XerC"/>
    <property type="match status" value="1"/>
</dbReference>
<comment type="similarity">
    <text evidence="2 11">Belongs to the 'phage' integrase family. XerC subfamily.</text>
</comment>
<reference evidence="14 15" key="1">
    <citation type="submission" date="2014-11" db="EMBL/GenBank/DDBJ databases">
        <title>Complete Genome Sequence of Pseudoalteromonas sp. Strain OCN003 Isolated from Kaneohe Bay, Oahu, Hawaii.</title>
        <authorList>
            <person name="Beurmann S."/>
            <person name="Videau P."/>
            <person name="Ushijima B."/>
            <person name="Smith A.M."/>
            <person name="Aeby G.S."/>
            <person name="Callahan S.M."/>
            <person name="Belcaid M."/>
        </authorList>
    </citation>
    <scope>NUCLEOTIDE SEQUENCE [LARGE SCALE GENOMIC DNA]</scope>
    <source>
        <strain evidence="14 15">OCN003</strain>
    </source>
</reference>
<dbReference type="Gene3D" id="1.10.150.130">
    <property type="match status" value="1"/>
</dbReference>
<feature type="domain" description="Core-binding (CB)" evidence="13">
    <location>
        <begin position="9"/>
        <end position="94"/>
    </location>
</feature>
<name>A0A0A7ECS0_9GAMM</name>
<evidence type="ECO:0000259" key="13">
    <source>
        <dbReference type="PROSITE" id="PS51900"/>
    </source>
</evidence>
<feature type="active site" evidence="11">
    <location>
        <position position="179"/>
    </location>
</feature>
<feature type="domain" description="Tyr recombinase" evidence="12">
    <location>
        <begin position="115"/>
        <end position="296"/>
    </location>
</feature>
<evidence type="ECO:0000256" key="3">
    <source>
        <dbReference type="ARBA" id="ARBA00015804"/>
    </source>
</evidence>
<keyword evidence="15" id="KW-1185">Reference proteome</keyword>
<dbReference type="Pfam" id="PF02899">
    <property type="entry name" value="Phage_int_SAM_1"/>
    <property type="match status" value="1"/>
</dbReference>
<evidence type="ECO:0000256" key="7">
    <source>
        <dbReference type="ARBA" id="ARBA00022908"/>
    </source>
</evidence>
<evidence type="ECO:0000259" key="12">
    <source>
        <dbReference type="PROSITE" id="PS51898"/>
    </source>
</evidence>
<dbReference type="OrthoDB" id="9801717at2"/>
<dbReference type="Gene3D" id="1.10.443.10">
    <property type="entry name" value="Intergrase catalytic core"/>
    <property type="match status" value="1"/>
</dbReference>
<dbReference type="HOGENOM" id="CLU_027562_9_0_6"/>
<dbReference type="InterPro" id="IPR002104">
    <property type="entry name" value="Integrase_catalytic"/>
</dbReference>
<evidence type="ECO:0000256" key="10">
    <source>
        <dbReference type="ARBA" id="ARBA00023306"/>
    </source>
</evidence>
<dbReference type="AlphaFoldDB" id="A0A0A7ECS0"/>
<protein>
    <recommendedName>
        <fullName evidence="3 11">Tyrosine recombinase XerC</fullName>
    </recommendedName>
</protein>
<gene>
    <name evidence="11 14" type="primary">xerC</name>
    <name evidence="14" type="ORF">OM33_03445</name>
</gene>
<evidence type="ECO:0000256" key="2">
    <source>
        <dbReference type="ARBA" id="ARBA00006657"/>
    </source>
</evidence>
<dbReference type="PANTHER" id="PTHR30349">
    <property type="entry name" value="PHAGE INTEGRASE-RELATED"/>
    <property type="match status" value="1"/>
</dbReference>
<feature type="active site" evidence="11">
    <location>
        <position position="248"/>
    </location>
</feature>
<dbReference type="CDD" id="cd00798">
    <property type="entry name" value="INT_XerDC_C"/>
    <property type="match status" value="1"/>
</dbReference>
<dbReference type="PROSITE" id="PS51900">
    <property type="entry name" value="CB"/>
    <property type="match status" value="1"/>
</dbReference>
<proteinExistence type="inferred from homology"/>
<dbReference type="KEGG" id="pseo:OM33_03445"/>
<dbReference type="STRING" id="1348114.OM33_03445"/>
<dbReference type="InterPro" id="IPR013762">
    <property type="entry name" value="Integrase-like_cat_sf"/>
</dbReference>
<keyword evidence="10 11" id="KW-0131">Cell cycle</keyword>
<dbReference type="GO" id="GO:0009037">
    <property type="term" value="F:tyrosine-based site-specific recombinase activity"/>
    <property type="evidence" value="ECO:0007669"/>
    <property type="project" value="UniProtKB-UniRule"/>
</dbReference>
<evidence type="ECO:0000256" key="6">
    <source>
        <dbReference type="ARBA" id="ARBA00022829"/>
    </source>
</evidence>